<keyword evidence="4" id="KW-0479">Metal-binding</keyword>
<dbReference type="GO" id="GO:0006508">
    <property type="term" value="P:proteolysis"/>
    <property type="evidence" value="ECO:0007669"/>
    <property type="project" value="UniProtKB-KW"/>
</dbReference>
<proteinExistence type="inferred from homology"/>
<evidence type="ECO:0000256" key="10">
    <source>
        <dbReference type="RuleBase" id="RU003983"/>
    </source>
</evidence>
<comment type="cofactor">
    <cofactor evidence="10">
        <name>Zn(2+)</name>
        <dbReference type="ChEBI" id="CHEBI:29105"/>
    </cofactor>
    <text evidence="10">Binds 1 zinc ion per subunit.</text>
</comment>
<gene>
    <name evidence="13" type="ORF">SAMN05216388_100363</name>
</gene>
<evidence type="ECO:0000256" key="9">
    <source>
        <dbReference type="ARBA" id="ARBA00023136"/>
    </source>
</evidence>
<feature type="transmembrane region" description="Helical" evidence="11">
    <location>
        <begin position="6"/>
        <end position="29"/>
    </location>
</feature>
<dbReference type="EMBL" id="FOCX01000003">
    <property type="protein sequence ID" value="SEN41738.1"/>
    <property type="molecule type" value="Genomic_DNA"/>
</dbReference>
<keyword evidence="9 11" id="KW-0472">Membrane</keyword>
<dbReference type="Proteomes" id="UP000198775">
    <property type="component" value="Unassembled WGS sequence"/>
</dbReference>
<name>A0A1H8GEL1_9EURY</name>
<accession>A0A1H8GEL1</accession>
<evidence type="ECO:0000256" key="2">
    <source>
        <dbReference type="ARBA" id="ARBA00022670"/>
    </source>
</evidence>
<evidence type="ECO:0000256" key="6">
    <source>
        <dbReference type="ARBA" id="ARBA00022833"/>
    </source>
</evidence>
<comment type="similarity">
    <text evidence="10">Belongs to the peptidase M48 family.</text>
</comment>
<dbReference type="PANTHER" id="PTHR43221">
    <property type="entry name" value="PROTEASE HTPX"/>
    <property type="match status" value="1"/>
</dbReference>
<dbReference type="RefSeq" id="WP_139203420.1">
    <property type="nucleotide sequence ID" value="NZ_FOCX01000003.1"/>
</dbReference>
<protein>
    <submittedName>
        <fullName evidence="13">Peptidase family M48</fullName>
    </submittedName>
</protein>
<evidence type="ECO:0000256" key="5">
    <source>
        <dbReference type="ARBA" id="ARBA00022801"/>
    </source>
</evidence>
<keyword evidence="5 10" id="KW-0378">Hydrolase</keyword>
<evidence type="ECO:0000256" key="3">
    <source>
        <dbReference type="ARBA" id="ARBA00022692"/>
    </source>
</evidence>
<feature type="transmembrane region" description="Helical" evidence="11">
    <location>
        <begin position="84"/>
        <end position="107"/>
    </location>
</feature>
<dbReference type="AlphaFoldDB" id="A0A1H8GEL1"/>
<dbReference type="GO" id="GO:0046872">
    <property type="term" value="F:metal ion binding"/>
    <property type="evidence" value="ECO:0007669"/>
    <property type="project" value="UniProtKB-KW"/>
</dbReference>
<keyword evidence="3 11" id="KW-0812">Transmembrane</keyword>
<feature type="transmembrane region" description="Helical" evidence="11">
    <location>
        <begin position="258"/>
        <end position="276"/>
    </location>
</feature>
<dbReference type="PANTHER" id="PTHR43221:SF2">
    <property type="entry name" value="PROTEASE HTPX HOMOLOG"/>
    <property type="match status" value="1"/>
</dbReference>
<keyword evidence="6 10" id="KW-0862">Zinc</keyword>
<keyword evidence="7 11" id="KW-1133">Transmembrane helix</keyword>
<dbReference type="GO" id="GO:0004222">
    <property type="term" value="F:metalloendopeptidase activity"/>
    <property type="evidence" value="ECO:0007669"/>
    <property type="project" value="InterPro"/>
</dbReference>
<keyword evidence="8 10" id="KW-0482">Metalloprotease</keyword>
<dbReference type="Pfam" id="PF01435">
    <property type="entry name" value="Peptidase_M48"/>
    <property type="match status" value="1"/>
</dbReference>
<evidence type="ECO:0000256" key="8">
    <source>
        <dbReference type="ARBA" id="ARBA00023049"/>
    </source>
</evidence>
<evidence type="ECO:0000256" key="1">
    <source>
        <dbReference type="ARBA" id="ARBA00022475"/>
    </source>
</evidence>
<keyword evidence="14" id="KW-1185">Reference proteome</keyword>
<dbReference type="InterPro" id="IPR050083">
    <property type="entry name" value="HtpX_protease"/>
</dbReference>
<dbReference type="InterPro" id="IPR001915">
    <property type="entry name" value="Peptidase_M48"/>
</dbReference>
<feature type="transmembrane region" description="Helical" evidence="11">
    <location>
        <begin position="128"/>
        <end position="153"/>
    </location>
</feature>
<evidence type="ECO:0000256" key="4">
    <source>
        <dbReference type="ARBA" id="ARBA00022723"/>
    </source>
</evidence>
<dbReference type="Gene3D" id="3.30.2010.10">
    <property type="entry name" value="Metalloproteases ('zincins'), catalytic domain"/>
    <property type="match status" value="1"/>
</dbReference>
<evidence type="ECO:0000313" key="14">
    <source>
        <dbReference type="Proteomes" id="UP000198775"/>
    </source>
</evidence>
<feature type="transmembrane region" description="Helical" evidence="11">
    <location>
        <begin position="159"/>
        <end position="178"/>
    </location>
</feature>
<evidence type="ECO:0000313" key="13">
    <source>
        <dbReference type="EMBL" id="SEN41738.1"/>
    </source>
</evidence>
<organism evidence="13 14">
    <name type="scientific">Halorientalis persicus</name>
    <dbReference type="NCBI Taxonomy" id="1367881"/>
    <lineage>
        <taxon>Archaea</taxon>
        <taxon>Methanobacteriati</taxon>
        <taxon>Methanobacteriota</taxon>
        <taxon>Stenosarchaea group</taxon>
        <taxon>Halobacteria</taxon>
        <taxon>Halobacteriales</taxon>
        <taxon>Haloarculaceae</taxon>
        <taxon>Halorientalis</taxon>
    </lineage>
</organism>
<feature type="domain" description="Peptidase M48" evidence="12">
    <location>
        <begin position="215"/>
        <end position="360"/>
    </location>
</feature>
<keyword evidence="1" id="KW-1003">Cell membrane</keyword>
<reference evidence="14" key="1">
    <citation type="submission" date="2016-10" db="EMBL/GenBank/DDBJ databases">
        <authorList>
            <person name="Varghese N."/>
            <person name="Submissions S."/>
        </authorList>
    </citation>
    <scope>NUCLEOTIDE SEQUENCE [LARGE SCALE GENOMIC DNA]</scope>
    <source>
        <strain evidence="14">IBRC-M 10043</strain>
    </source>
</reference>
<sequence>MPSPSIAVVAHCWLAAVVFLAVRTAAGYVHRLTGGPARTAERLRTLREIGSVVATLATLVLAVRVGTLPLAAAAIQRVSPGLPAGLVGVLAAAVLLLGPVLLGLLAVRLGTLRHRRASRRLDLTYRDVTGWFTSRYAATVLALAAATTVVTAAESTVGRFAVAVVVGGLGTVLAPYAISVTVRDRPATDSEREVAQVPGDCQLRVVDDRTRFGVALAAGVLPGQRYVFVAESLFSSLDERELAGVVAHEVGHHEGGHVPLRFGAFLAAVVPLLVALEIGGTAVLLAGVGLAAAGAVGAFAVVRHTEYAADTYAARQGLGPALASALEELAVQRVLLTTPGPHAGPFAAHPPLHARVARLSDGTTREPPATTV</sequence>
<feature type="transmembrane region" description="Helical" evidence="11">
    <location>
        <begin position="49"/>
        <end position="72"/>
    </location>
</feature>
<feature type="transmembrane region" description="Helical" evidence="11">
    <location>
        <begin position="282"/>
        <end position="302"/>
    </location>
</feature>
<keyword evidence="2 10" id="KW-0645">Protease</keyword>
<evidence type="ECO:0000259" key="12">
    <source>
        <dbReference type="Pfam" id="PF01435"/>
    </source>
</evidence>
<dbReference type="OrthoDB" id="271602at2157"/>
<evidence type="ECO:0000256" key="11">
    <source>
        <dbReference type="SAM" id="Phobius"/>
    </source>
</evidence>
<evidence type="ECO:0000256" key="7">
    <source>
        <dbReference type="ARBA" id="ARBA00022989"/>
    </source>
</evidence>